<feature type="domain" description="Winged helix-turn helix" evidence="2">
    <location>
        <begin position="105"/>
        <end position="163"/>
    </location>
</feature>
<dbReference type="Pfam" id="PF13551">
    <property type="entry name" value="HTH_29"/>
    <property type="match status" value="1"/>
</dbReference>
<evidence type="ECO:0000313" key="3">
    <source>
        <dbReference type="EMBL" id="AEQ95893.1"/>
    </source>
</evidence>
<name>G7TLS7_XANOB</name>
<dbReference type="HOGENOM" id="CLU_717551_0_0_6"/>
<dbReference type="InterPro" id="IPR047655">
    <property type="entry name" value="Transpos_IS630-like"/>
</dbReference>
<feature type="domain" description="Tc1-like transposase DDE" evidence="1">
    <location>
        <begin position="180"/>
        <end position="249"/>
    </location>
</feature>
<evidence type="ECO:0000259" key="2">
    <source>
        <dbReference type="Pfam" id="PF13592"/>
    </source>
</evidence>
<dbReference type="eggNOG" id="COG3415">
    <property type="taxonomic scope" value="Bacteria"/>
</dbReference>
<proteinExistence type="predicted"/>
<dbReference type="AlphaFoldDB" id="G7TLS7"/>
<dbReference type="InterPro" id="IPR025959">
    <property type="entry name" value="Winged_HTH_dom"/>
</dbReference>
<dbReference type="InterPro" id="IPR009057">
    <property type="entry name" value="Homeodomain-like_sf"/>
</dbReference>
<dbReference type="Pfam" id="PF13358">
    <property type="entry name" value="DDE_3"/>
    <property type="match status" value="1"/>
</dbReference>
<dbReference type="Proteomes" id="UP000008851">
    <property type="component" value="Chromosome"/>
</dbReference>
<dbReference type="Pfam" id="PF13592">
    <property type="entry name" value="HTH_33"/>
    <property type="match status" value="1"/>
</dbReference>
<dbReference type="EMBL" id="CP003057">
    <property type="protein sequence ID" value="AEQ95893.1"/>
    <property type="molecule type" value="Genomic_DNA"/>
</dbReference>
<evidence type="ECO:0000313" key="4">
    <source>
        <dbReference type="Proteomes" id="UP000008851"/>
    </source>
</evidence>
<protein>
    <submittedName>
        <fullName evidence="3">ISXoo2 transposase, IS630 family</fullName>
    </submittedName>
</protein>
<evidence type="ECO:0000259" key="1">
    <source>
        <dbReference type="Pfam" id="PF13358"/>
    </source>
</evidence>
<dbReference type="SUPFAM" id="SSF46689">
    <property type="entry name" value="Homeodomain-like"/>
    <property type="match status" value="1"/>
</dbReference>
<dbReference type="KEGG" id="xor:XOC_1729"/>
<dbReference type="NCBIfam" id="NF033545">
    <property type="entry name" value="transpos_IS630"/>
    <property type="match status" value="1"/>
</dbReference>
<accession>G7TLS7</accession>
<dbReference type="InterPro" id="IPR038717">
    <property type="entry name" value="Tc1-like_DDE_dom"/>
</dbReference>
<organism evidence="3 4">
    <name type="scientific">Xanthomonas oryzae pv. oryzicola (strain BLS256)</name>
    <dbReference type="NCBI Taxonomy" id="383407"/>
    <lineage>
        <taxon>Bacteria</taxon>
        <taxon>Pseudomonadati</taxon>
        <taxon>Pseudomonadota</taxon>
        <taxon>Gammaproteobacteria</taxon>
        <taxon>Lysobacterales</taxon>
        <taxon>Lysobacteraceae</taxon>
        <taxon>Xanthomonas</taxon>
    </lineage>
</organism>
<gene>
    <name evidence="3" type="ORF">XOC_1729</name>
</gene>
<reference evidence="3 4" key="1">
    <citation type="journal article" date="2011" name="J. Bacteriol.">
        <title>Two new complete genome sequences offer insight into host and tissue specificity of plant pathogenic Xanthomonas spp.</title>
        <authorList>
            <person name="Bogdanove A.J."/>
            <person name="Koebnik R."/>
            <person name="Lu H."/>
            <person name="Furutani A."/>
            <person name="Angiuoli S.V."/>
            <person name="Patil P.B."/>
            <person name="Van Sluys M.A."/>
            <person name="Ryan R.P."/>
            <person name="Meyer D.F."/>
            <person name="Han S.W."/>
            <person name="Aparna G."/>
            <person name="Rajaram M."/>
            <person name="Delcher A.L."/>
            <person name="Phillippy A.M."/>
            <person name="Puiu D."/>
            <person name="Schatz M.C."/>
            <person name="Shumway M."/>
            <person name="Sommer D.D."/>
            <person name="Trapnell C."/>
            <person name="Benahmed F."/>
            <person name="Dimitrov G."/>
            <person name="Madupu R."/>
            <person name="Radune D."/>
            <person name="Sullivan S."/>
            <person name="Jha G."/>
            <person name="Ishihara H."/>
            <person name="Lee S.W."/>
            <person name="Pandey A."/>
            <person name="Sharma V."/>
            <person name="Sriariyanun M."/>
            <person name="Szurek B."/>
            <person name="Vera-Cruz C.M."/>
            <person name="Dorman K.S."/>
            <person name="Ronald P.C."/>
            <person name="Verdier V."/>
            <person name="Dow J.M."/>
            <person name="Sonti R.V."/>
            <person name="Tsuge S."/>
            <person name="Brendel V.P."/>
            <person name="Rabinowicz P.D."/>
            <person name="Leach J.E."/>
            <person name="White F.F."/>
            <person name="Salzberg S.L."/>
        </authorList>
    </citation>
    <scope>NUCLEOTIDE SEQUENCE [LARGE SCALE GENOMIC DNA]</scope>
    <source>
        <strain evidence="3 4">BLS256</strain>
    </source>
</reference>
<sequence>MPVSAVQPSMMKRDGRLVSRAALEEMRLMALQRMGEGESPAEVASSFGLHRGWAYKVLARAQEGGAGALMTRKGSGRPRTLTPAQERQVFGWVNGKNPRQHGVAFGLWTRQVVRELIEKKCAAKLSLASVGTLLARLGLSPQKPLQHAYQRDPLAVAHWEKQTYPAIVKHAKREKAEIDFWDESGFRADAVQGRTWAVKGVTPVVAVPGQRQSISAASAVNSKGGFWFAVYSGGMNGELFVDLLKRMMKGLWVDADRQPLFLAAESILQAEPAPALRRQLQIQPVAVIQPLGLRGRFGAAYCEIGQWGHLAGSLGQVPQNMPPTSHSLIRSRTHCVAHKKGREPLFYGGSRPSQDLVGPLIGGGGRNRTAVRKHSIPSTTCLALR</sequence>